<evidence type="ECO:0000313" key="1">
    <source>
        <dbReference type="EMBL" id="OII78078.1"/>
    </source>
</evidence>
<keyword evidence="2" id="KW-1185">Reference proteome</keyword>
<name>A0A1J4MVB9_9CRYT</name>
<sequence>MKCNSSKCRGHIGIDQTRIPRELTQKRNKLCNIDSNCSLTSFQILHKYLFETSLFNKELLNNLEVSYNYTCTVSKESLQGDLLEFSKVINNRMKLMSIHNELLYKYYSELQSYLLKDLPL</sequence>
<dbReference type="Proteomes" id="UP000186804">
    <property type="component" value="Unassembled WGS sequence"/>
</dbReference>
<reference evidence="1 2" key="1">
    <citation type="submission" date="2016-10" db="EMBL/GenBank/DDBJ databases">
        <title>Reductive evolution of mitochondrial metabolism and differential evolution of invasion-related proteins in Cryptosporidium.</title>
        <authorList>
            <person name="Liu S."/>
            <person name="Roellig D.M."/>
            <person name="Guo Y."/>
            <person name="Li N."/>
            <person name="Frace M.A."/>
            <person name="Tang K."/>
            <person name="Zhang L."/>
            <person name="Feng Y."/>
            <person name="Xiao L."/>
        </authorList>
    </citation>
    <scope>NUCLEOTIDE SEQUENCE [LARGE SCALE GENOMIC DNA]</scope>
    <source>
        <strain evidence="1">30847</strain>
    </source>
</reference>
<dbReference type="EMBL" id="LRBS01000010">
    <property type="protein sequence ID" value="OII78078.1"/>
    <property type="molecule type" value="Genomic_DNA"/>
</dbReference>
<gene>
    <name evidence="1" type="ORF">cand_037260</name>
</gene>
<accession>A0A1J4MVB9</accession>
<dbReference type="GeneID" id="92367910"/>
<protein>
    <submittedName>
        <fullName evidence="1">Uncharacterized protein</fullName>
    </submittedName>
</protein>
<dbReference type="AlphaFoldDB" id="A0A1J4MVB9"/>
<comment type="caution">
    <text evidence="1">The sequence shown here is derived from an EMBL/GenBank/DDBJ whole genome shotgun (WGS) entry which is preliminary data.</text>
</comment>
<proteinExistence type="predicted"/>
<dbReference type="RefSeq" id="XP_067069924.1">
    <property type="nucleotide sequence ID" value="XM_067213951.1"/>
</dbReference>
<organism evidence="1 2">
    <name type="scientific">Cryptosporidium andersoni</name>
    <dbReference type="NCBI Taxonomy" id="117008"/>
    <lineage>
        <taxon>Eukaryota</taxon>
        <taxon>Sar</taxon>
        <taxon>Alveolata</taxon>
        <taxon>Apicomplexa</taxon>
        <taxon>Conoidasida</taxon>
        <taxon>Coccidia</taxon>
        <taxon>Eucoccidiorida</taxon>
        <taxon>Eimeriorina</taxon>
        <taxon>Cryptosporidiidae</taxon>
        <taxon>Cryptosporidium</taxon>
    </lineage>
</organism>
<dbReference type="VEuPathDB" id="CryptoDB:cand_037260"/>
<evidence type="ECO:0000313" key="2">
    <source>
        <dbReference type="Proteomes" id="UP000186804"/>
    </source>
</evidence>